<keyword evidence="3" id="KW-1185">Reference proteome</keyword>
<organism evidence="2 3">
    <name type="scientific">Rhodotorula paludigena</name>
    <dbReference type="NCBI Taxonomy" id="86838"/>
    <lineage>
        <taxon>Eukaryota</taxon>
        <taxon>Fungi</taxon>
        <taxon>Dikarya</taxon>
        <taxon>Basidiomycota</taxon>
        <taxon>Pucciniomycotina</taxon>
        <taxon>Microbotryomycetes</taxon>
        <taxon>Sporidiobolales</taxon>
        <taxon>Sporidiobolaceae</taxon>
        <taxon>Rhodotorula</taxon>
    </lineage>
</organism>
<feature type="compositionally biased region" description="Basic residues" evidence="1">
    <location>
        <begin position="93"/>
        <end position="103"/>
    </location>
</feature>
<evidence type="ECO:0000313" key="2">
    <source>
        <dbReference type="EMBL" id="GJN91663.1"/>
    </source>
</evidence>
<sequence>MALTQAKLPAPLRLQARSQAPLSNRDAATHFSNFLADPEVAALLSGSGVVRASIVRLVQGLNDELASAPPAPIAAAGASPKKEDAAGAASPGKKGKKDKKRKGDKAALEGSDCKKRRKVEA</sequence>
<feature type="compositionally biased region" description="Basic and acidic residues" evidence="1">
    <location>
        <begin position="104"/>
        <end position="121"/>
    </location>
</feature>
<feature type="region of interest" description="Disordered" evidence="1">
    <location>
        <begin position="68"/>
        <end position="121"/>
    </location>
</feature>
<comment type="caution">
    <text evidence="2">The sequence shown here is derived from an EMBL/GenBank/DDBJ whole genome shotgun (WGS) entry which is preliminary data.</text>
</comment>
<protein>
    <submittedName>
        <fullName evidence="2">Uncharacterized protein</fullName>
    </submittedName>
</protein>
<evidence type="ECO:0000256" key="1">
    <source>
        <dbReference type="SAM" id="MobiDB-lite"/>
    </source>
</evidence>
<dbReference type="AlphaFoldDB" id="A0AAV5GN97"/>
<dbReference type="EMBL" id="BQKY01000009">
    <property type="protein sequence ID" value="GJN91663.1"/>
    <property type="molecule type" value="Genomic_DNA"/>
</dbReference>
<reference evidence="2 3" key="1">
    <citation type="submission" date="2021-12" db="EMBL/GenBank/DDBJ databases">
        <title>High titer production of polyol ester of fatty acids by Rhodotorula paludigena BS15 towards product separation-free biomass refinery.</title>
        <authorList>
            <person name="Mano J."/>
            <person name="Ono H."/>
            <person name="Tanaka T."/>
            <person name="Naito K."/>
            <person name="Sushida H."/>
            <person name="Ike M."/>
            <person name="Tokuyasu K."/>
            <person name="Kitaoka M."/>
        </authorList>
    </citation>
    <scope>NUCLEOTIDE SEQUENCE [LARGE SCALE GENOMIC DNA]</scope>
    <source>
        <strain evidence="2 3">BS15</strain>
    </source>
</reference>
<accession>A0AAV5GN97</accession>
<evidence type="ECO:0000313" key="3">
    <source>
        <dbReference type="Proteomes" id="UP001342314"/>
    </source>
</evidence>
<proteinExistence type="predicted"/>
<gene>
    <name evidence="2" type="ORF">Rhopal_004686-T1</name>
</gene>
<dbReference type="Proteomes" id="UP001342314">
    <property type="component" value="Unassembled WGS sequence"/>
</dbReference>
<name>A0AAV5GN97_9BASI</name>